<proteinExistence type="inferred from homology"/>
<keyword evidence="4" id="KW-0378">Hydrolase</keyword>
<dbReference type="GO" id="GO:0006508">
    <property type="term" value="P:proteolysis"/>
    <property type="evidence" value="ECO:0007669"/>
    <property type="project" value="UniProtKB-KW"/>
</dbReference>
<comment type="caution">
    <text evidence="9">The sequence shown here is derived from an EMBL/GenBank/DDBJ whole genome shotgun (WGS) entry which is preliminary data.</text>
</comment>
<evidence type="ECO:0000313" key="9">
    <source>
        <dbReference type="EMBL" id="TWB24787.1"/>
    </source>
</evidence>
<feature type="transmembrane region" description="Helical" evidence="7">
    <location>
        <begin position="267"/>
        <end position="286"/>
    </location>
</feature>
<dbReference type="EMBL" id="VITN01000001">
    <property type="protein sequence ID" value="TWB24787.1"/>
    <property type="molecule type" value="Genomic_DNA"/>
</dbReference>
<feature type="transmembrane region" description="Helical" evidence="7">
    <location>
        <begin position="409"/>
        <end position="429"/>
    </location>
</feature>
<evidence type="ECO:0000259" key="8">
    <source>
        <dbReference type="Pfam" id="PF01694"/>
    </source>
</evidence>
<feature type="transmembrane region" description="Helical" evidence="7">
    <location>
        <begin position="355"/>
        <end position="373"/>
    </location>
</feature>
<dbReference type="Pfam" id="PF01694">
    <property type="entry name" value="Rhomboid"/>
    <property type="match status" value="1"/>
</dbReference>
<keyword evidence="5 7" id="KW-1133">Transmembrane helix</keyword>
<evidence type="ECO:0000256" key="2">
    <source>
        <dbReference type="ARBA" id="ARBA00009045"/>
    </source>
</evidence>
<dbReference type="Proteomes" id="UP000319859">
    <property type="component" value="Unassembled WGS sequence"/>
</dbReference>
<dbReference type="Gene3D" id="1.20.1540.10">
    <property type="entry name" value="Rhomboid-like"/>
    <property type="match status" value="1"/>
</dbReference>
<dbReference type="GO" id="GO:0004252">
    <property type="term" value="F:serine-type endopeptidase activity"/>
    <property type="evidence" value="ECO:0007669"/>
    <property type="project" value="InterPro"/>
</dbReference>
<evidence type="ECO:0000256" key="6">
    <source>
        <dbReference type="ARBA" id="ARBA00023136"/>
    </source>
</evidence>
<name>A0A560FT75_9PROT</name>
<dbReference type="InterPro" id="IPR050925">
    <property type="entry name" value="Rhomboid_protease_S54"/>
</dbReference>
<organism evidence="9 10">
    <name type="scientific">Nitrospirillum amazonense</name>
    <dbReference type="NCBI Taxonomy" id="28077"/>
    <lineage>
        <taxon>Bacteria</taxon>
        <taxon>Pseudomonadati</taxon>
        <taxon>Pseudomonadota</taxon>
        <taxon>Alphaproteobacteria</taxon>
        <taxon>Rhodospirillales</taxon>
        <taxon>Azospirillaceae</taxon>
        <taxon>Nitrospirillum</taxon>
    </lineage>
</organism>
<feature type="domain" description="Peptidase S54 rhomboid" evidence="8">
    <location>
        <begin position="258"/>
        <end position="397"/>
    </location>
</feature>
<feature type="transmembrane region" description="Helical" evidence="7">
    <location>
        <begin position="323"/>
        <end position="343"/>
    </location>
</feature>
<dbReference type="SUPFAM" id="SSF144091">
    <property type="entry name" value="Rhomboid-like"/>
    <property type="match status" value="1"/>
</dbReference>
<feature type="transmembrane region" description="Helical" evidence="7">
    <location>
        <begin position="298"/>
        <end position="317"/>
    </location>
</feature>
<dbReference type="InterPro" id="IPR035952">
    <property type="entry name" value="Rhomboid-like_sf"/>
</dbReference>
<evidence type="ECO:0000256" key="5">
    <source>
        <dbReference type="ARBA" id="ARBA00022989"/>
    </source>
</evidence>
<reference evidence="9 10" key="1">
    <citation type="submission" date="2019-06" db="EMBL/GenBank/DDBJ databases">
        <title>Genomic Encyclopedia of Type Strains, Phase IV (KMG-V): Genome sequencing to study the core and pangenomes of soil and plant-associated prokaryotes.</title>
        <authorList>
            <person name="Whitman W."/>
        </authorList>
    </citation>
    <scope>NUCLEOTIDE SEQUENCE [LARGE SCALE GENOMIC DNA]</scope>
    <source>
        <strain evidence="9 10">BR 11880</strain>
    </source>
</reference>
<comment type="similarity">
    <text evidence="2">Belongs to the peptidase S54 family.</text>
</comment>
<dbReference type="AlphaFoldDB" id="A0A560FT75"/>
<gene>
    <name evidence="9" type="ORF">FBZ89_101413</name>
</gene>
<protein>
    <submittedName>
        <fullName evidence="9">Membrane associated rhomboid family serine protease</fullName>
    </submittedName>
</protein>
<dbReference type="PANTHER" id="PTHR43731">
    <property type="entry name" value="RHOMBOID PROTEASE"/>
    <property type="match status" value="1"/>
</dbReference>
<evidence type="ECO:0000256" key="1">
    <source>
        <dbReference type="ARBA" id="ARBA00004141"/>
    </source>
</evidence>
<dbReference type="GO" id="GO:0016020">
    <property type="term" value="C:membrane"/>
    <property type="evidence" value="ECO:0007669"/>
    <property type="project" value="UniProtKB-SubCell"/>
</dbReference>
<evidence type="ECO:0000256" key="4">
    <source>
        <dbReference type="ARBA" id="ARBA00022801"/>
    </source>
</evidence>
<keyword evidence="9" id="KW-0645">Protease</keyword>
<feature type="transmembrane region" description="Helical" evidence="7">
    <location>
        <begin position="210"/>
        <end position="232"/>
    </location>
</feature>
<accession>A0A560FT75</accession>
<evidence type="ECO:0000256" key="7">
    <source>
        <dbReference type="SAM" id="Phobius"/>
    </source>
</evidence>
<evidence type="ECO:0000256" key="3">
    <source>
        <dbReference type="ARBA" id="ARBA00022692"/>
    </source>
</evidence>
<sequence length="937" mass="103312">MGDNVGSTPTAPGAHDGLIDFSQYSDAQLRDLQQIVTPSASPQNHANLMAEITRRAAIGEHALAIDAVNQRASCWSVRLSRHNGLLGWLESVRDRQPLYGAGLVEIDDAGITFHGWRRTWLGVPLRATHAIPRASVRNVGVDDTLVQFDQRGLSGWLAAIGLGKGRLSFRADSVTDAQAITRALPTTRTDGFDDNWAAVRQFDRSMAAAGGAWITIALVLVNIVIFSVMAWAGQRFTAFDIQSLLSWGGNFGVLTINGQWWRLLTAMFLHLDPAHLLVNMWALWSVGRLTERLYGRWVFLALYLAIGLLSGLTSVVWDPARVSAGASGAIFGLFGLLLAYLSLRRTQVPRAVFRAHWLSTAVFVVFSLTNGMLQTGIDNAAHVGGLVAGLVLGRILAQPLVDKGSQRPRPLAVGLATAVLTIASIAGILRARNEGVQLSPWEQYWQSRQDLARDSGAAERRWAQLGAQVSGGSMSVADAAAAFETEMIPTWQKMYDRLRREKPLLPASQARAGAEALTYAENRLNWAKELVALLKRNDNSEADKLLTFSKKNDRVVAYMQWQNLRAASTHRPTALSNSTFVTYARALLRHGGTDCVHGPAVFGRSPTTSDAQGDGPALREAAGCGAQQALRKGDYAALEAALAEGLRTIGEMPDGGSRLQGIVGGLNDLFDYEGLSVDDQFARIASWRRAYPQSVYPDLMEVQVLYTWAWWARGHGGANTVSGQAQAIYSFRLAMAAAALNEIGGRANSTPLWYLMSMAIGISEGSELKELRATFDEGHAKFPRYYALHRQMLRALMPRWYGSADDLIEFFSDIRNRAPEAEREEIFARLAWDYSAMEGDDYDITVENNFGWPALMTGYQGLMKRYPASDFWINVYANMACRVGSDLEYIKLRPDLNTRMSSIVWSDKISVATCDKKFERPIKRYRQDHPDWHGPAL</sequence>
<dbReference type="InterPro" id="IPR022764">
    <property type="entry name" value="Peptidase_S54_rhomboid_dom"/>
</dbReference>
<evidence type="ECO:0000313" key="10">
    <source>
        <dbReference type="Proteomes" id="UP000319859"/>
    </source>
</evidence>
<keyword evidence="3 7" id="KW-0812">Transmembrane</keyword>
<keyword evidence="6 7" id="KW-0472">Membrane</keyword>
<comment type="subcellular location">
    <subcellularLocation>
        <location evidence="1">Membrane</location>
        <topology evidence="1">Multi-pass membrane protein</topology>
    </subcellularLocation>
</comment>
<dbReference type="PANTHER" id="PTHR43731:SF14">
    <property type="entry name" value="PRESENILIN-ASSOCIATED RHOMBOID-LIKE PROTEIN, MITOCHONDRIAL"/>
    <property type="match status" value="1"/>
</dbReference>
<feature type="transmembrane region" description="Helical" evidence="7">
    <location>
        <begin position="379"/>
        <end position="397"/>
    </location>
</feature>